<dbReference type="EMBL" id="QAON01000011">
    <property type="protein sequence ID" value="PTQ88569.1"/>
    <property type="molecule type" value="Genomic_DNA"/>
</dbReference>
<feature type="domain" description="YagK/YfjJ C-terminal" evidence="1">
    <location>
        <begin position="152"/>
        <end position="314"/>
    </location>
</feature>
<protein>
    <submittedName>
        <fullName evidence="2">Uncharacterized protein DUF3296</fullName>
    </submittedName>
</protein>
<organism evidence="2 3">
    <name type="scientific">Agitococcus lubricus</name>
    <dbReference type="NCBI Taxonomy" id="1077255"/>
    <lineage>
        <taxon>Bacteria</taxon>
        <taxon>Pseudomonadati</taxon>
        <taxon>Pseudomonadota</taxon>
        <taxon>Gammaproteobacteria</taxon>
        <taxon>Moraxellales</taxon>
        <taxon>Moraxellaceae</taxon>
        <taxon>Agitococcus</taxon>
    </lineage>
</organism>
<dbReference type="AlphaFoldDB" id="A0A2T5IXC8"/>
<sequence length="317" mass="37302">MLWQCCQLVIRVSDMSILARPLCSISESFLLIQIETFVDLIVQRTPLREVLNHLSMIKIKLTLNEHLTLFQPEYFDYSEHINAFWYGCDQLGLLDGGYYDGQCLSDAEIECLINHIWQYSQQKEFKRKVSDRCYQARQNRQSLENYIRQLQQQHSRLLVIRVDFGYAKEKQNFVKITDVYRHLDTMNRERDRQPLFEHLVASGWCIEQGNEKGYHIHAFYCFKGSKHQQDWYLAQEIGRLWKAIAVDFGGGYHSCNTPESKEIYERANRLGIGMIHRGNGVGCENMVHALGYLAKPEKDDQYLRMKPKGRRTFGKTQ</sequence>
<name>A0A2T5IXC8_9GAMM</name>
<dbReference type="InterPro" id="IPR057271">
    <property type="entry name" value="YagK_YfjJ_C"/>
</dbReference>
<keyword evidence="3" id="KW-1185">Reference proteome</keyword>
<evidence type="ECO:0000313" key="3">
    <source>
        <dbReference type="Proteomes" id="UP000244223"/>
    </source>
</evidence>
<dbReference type="Proteomes" id="UP000244223">
    <property type="component" value="Unassembled WGS sequence"/>
</dbReference>
<accession>A0A2T5IXC8</accession>
<reference evidence="2 3" key="1">
    <citation type="submission" date="2018-04" db="EMBL/GenBank/DDBJ databases">
        <title>Genomic Encyclopedia of Archaeal and Bacterial Type Strains, Phase II (KMG-II): from individual species to whole genera.</title>
        <authorList>
            <person name="Goeker M."/>
        </authorList>
    </citation>
    <scope>NUCLEOTIDE SEQUENCE [LARGE SCALE GENOMIC DNA]</scope>
    <source>
        <strain evidence="2 3">DSM 5822</strain>
    </source>
</reference>
<evidence type="ECO:0000259" key="1">
    <source>
        <dbReference type="Pfam" id="PF11726"/>
    </source>
</evidence>
<gene>
    <name evidence="2" type="ORF">C8N29_11192</name>
</gene>
<dbReference type="Pfam" id="PF11726">
    <property type="entry name" value="YagK_YfjJ_C"/>
    <property type="match status" value="1"/>
</dbReference>
<comment type="caution">
    <text evidence="2">The sequence shown here is derived from an EMBL/GenBank/DDBJ whole genome shotgun (WGS) entry which is preliminary data.</text>
</comment>
<evidence type="ECO:0000313" key="2">
    <source>
        <dbReference type="EMBL" id="PTQ88569.1"/>
    </source>
</evidence>
<proteinExistence type="predicted"/>